<comment type="caution">
    <text evidence="5">The sequence shown here is derived from an EMBL/GenBank/DDBJ whole genome shotgun (WGS) entry which is preliminary data.</text>
</comment>
<dbReference type="Pfam" id="PF13692">
    <property type="entry name" value="Glyco_trans_1_4"/>
    <property type="match status" value="1"/>
</dbReference>
<dbReference type="EMBL" id="JACJIA010000009">
    <property type="protein sequence ID" value="MBA8954674.1"/>
    <property type="molecule type" value="Genomic_DNA"/>
</dbReference>
<evidence type="ECO:0000313" key="5">
    <source>
        <dbReference type="EMBL" id="MBA8954674.1"/>
    </source>
</evidence>
<evidence type="ECO:0000256" key="2">
    <source>
        <dbReference type="ARBA" id="ARBA00022679"/>
    </source>
</evidence>
<dbReference type="Gene3D" id="3.40.50.2000">
    <property type="entry name" value="Glycogen Phosphorylase B"/>
    <property type="match status" value="2"/>
</dbReference>
<keyword evidence="2 5" id="KW-0808">Transferase</keyword>
<evidence type="ECO:0000313" key="6">
    <source>
        <dbReference type="Proteomes" id="UP000572680"/>
    </source>
</evidence>
<dbReference type="Proteomes" id="UP000572680">
    <property type="component" value="Unassembled WGS sequence"/>
</dbReference>
<keyword evidence="6" id="KW-1185">Reference proteome</keyword>
<protein>
    <submittedName>
        <fullName evidence="5">Glycosyltransferase involved in cell wall biosynthesis</fullName>
    </submittedName>
</protein>
<dbReference type="CDD" id="cd03801">
    <property type="entry name" value="GT4_PimA-like"/>
    <property type="match status" value="1"/>
</dbReference>
<dbReference type="AlphaFoldDB" id="A0A7W3QPJ0"/>
<dbReference type="GO" id="GO:0016757">
    <property type="term" value="F:glycosyltransferase activity"/>
    <property type="evidence" value="ECO:0007669"/>
    <property type="project" value="UniProtKB-KW"/>
</dbReference>
<dbReference type="PANTHER" id="PTHR12526:SF510">
    <property type="entry name" value="D-INOSITOL 3-PHOSPHATE GLYCOSYLTRANSFERASE"/>
    <property type="match status" value="1"/>
</dbReference>
<dbReference type="Pfam" id="PF13439">
    <property type="entry name" value="Glyco_transf_4"/>
    <property type="match status" value="1"/>
</dbReference>
<dbReference type="SUPFAM" id="SSF53756">
    <property type="entry name" value="UDP-Glycosyltransferase/glycogen phosphorylase"/>
    <property type="match status" value="1"/>
</dbReference>
<organism evidence="5 6">
    <name type="scientific">Actinomadura namibiensis</name>
    <dbReference type="NCBI Taxonomy" id="182080"/>
    <lineage>
        <taxon>Bacteria</taxon>
        <taxon>Bacillati</taxon>
        <taxon>Actinomycetota</taxon>
        <taxon>Actinomycetes</taxon>
        <taxon>Streptosporangiales</taxon>
        <taxon>Thermomonosporaceae</taxon>
        <taxon>Actinomadura</taxon>
    </lineage>
</organism>
<dbReference type="PANTHER" id="PTHR12526">
    <property type="entry name" value="GLYCOSYLTRANSFERASE"/>
    <property type="match status" value="1"/>
</dbReference>
<feature type="region of interest" description="Disordered" evidence="3">
    <location>
        <begin position="188"/>
        <end position="218"/>
    </location>
</feature>
<feature type="compositionally biased region" description="Basic and acidic residues" evidence="3">
    <location>
        <begin position="189"/>
        <end position="210"/>
    </location>
</feature>
<keyword evidence="1" id="KW-0328">Glycosyltransferase</keyword>
<evidence type="ECO:0000256" key="1">
    <source>
        <dbReference type="ARBA" id="ARBA00022676"/>
    </source>
</evidence>
<proteinExistence type="predicted"/>
<feature type="domain" description="Glycosyltransferase subfamily 4-like N-terminal" evidence="4">
    <location>
        <begin position="14"/>
        <end position="159"/>
    </location>
</feature>
<dbReference type="RefSeq" id="WP_182846711.1">
    <property type="nucleotide sequence ID" value="NZ_BAAALP010000077.1"/>
</dbReference>
<dbReference type="InterPro" id="IPR028098">
    <property type="entry name" value="Glyco_trans_4-like_N"/>
</dbReference>
<accession>A0A7W3QPJ0</accession>
<reference evidence="5 6" key="1">
    <citation type="submission" date="2020-08" db="EMBL/GenBank/DDBJ databases">
        <title>Genomic Encyclopedia of Type Strains, Phase IV (KMG-IV): sequencing the most valuable type-strain genomes for metagenomic binning, comparative biology and taxonomic classification.</title>
        <authorList>
            <person name="Goeker M."/>
        </authorList>
    </citation>
    <scope>NUCLEOTIDE SEQUENCE [LARGE SCALE GENOMIC DNA]</scope>
    <source>
        <strain evidence="5 6">DSM 44197</strain>
    </source>
</reference>
<evidence type="ECO:0000256" key="3">
    <source>
        <dbReference type="SAM" id="MobiDB-lite"/>
    </source>
</evidence>
<gene>
    <name evidence="5" type="ORF">HNR61_006331</name>
</gene>
<sequence length="390" mass="42398">MRIAIVGPAFPYKGGGAQHTTELAHRLAAAGHTVRIETWRAQYPGFLYPGRQTIEEPEGEPFPNTGRDLDWRRPDGWFRVGRALRSADLVVLSVLSPVQVPSYLGILTGIGGKARTVALCHNVLPHERKPYDVPLMKKLLGRVDGVLVHSAQQADLARGLTARPIRTAEMPAHLPRADSLLARTPAVSRAEHVEGARRPERSEDGHHREPGGVGGRPPTRKRLLFFGIVRPYKGLDILLRALAKGPEDVSLTVAGEFWGGLDETRALIGELGLNARVDLRPGYVPASEMPALFASADALVLPYRTATASQNVWIAHEHGLPVIATTVGGFPDQVRDGVDGLLVGPEDVSSLADAIRRFYAPGEPERLRSQVRPVDHGPLWDAYVAELTSS</sequence>
<evidence type="ECO:0000259" key="4">
    <source>
        <dbReference type="Pfam" id="PF13439"/>
    </source>
</evidence>
<name>A0A7W3QPJ0_ACTNM</name>